<dbReference type="SUPFAM" id="SSF53383">
    <property type="entry name" value="PLP-dependent transferases"/>
    <property type="match status" value="1"/>
</dbReference>
<dbReference type="Gene3D" id="3.40.640.10">
    <property type="entry name" value="Type I PLP-dependent aspartate aminotransferase-like (Major domain)"/>
    <property type="match status" value="1"/>
</dbReference>
<dbReference type="EMBL" id="UINC01203761">
    <property type="protein sequence ID" value="SVE24164.1"/>
    <property type="molecule type" value="Genomic_DNA"/>
</dbReference>
<dbReference type="AlphaFoldDB" id="A0A383BW73"/>
<name>A0A383BW73_9ZZZZ</name>
<dbReference type="InterPro" id="IPR015424">
    <property type="entry name" value="PyrdxlP-dep_Trfase"/>
</dbReference>
<evidence type="ECO:0000313" key="1">
    <source>
        <dbReference type="EMBL" id="SVE24164.1"/>
    </source>
</evidence>
<protein>
    <recommendedName>
        <fullName evidence="2">Aminotransferase class V domain-containing protein</fullName>
    </recommendedName>
</protein>
<organism evidence="1">
    <name type="scientific">marine metagenome</name>
    <dbReference type="NCBI Taxonomy" id="408172"/>
    <lineage>
        <taxon>unclassified sequences</taxon>
        <taxon>metagenomes</taxon>
        <taxon>ecological metagenomes</taxon>
    </lineage>
</organism>
<proteinExistence type="predicted"/>
<dbReference type="InterPro" id="IPR015421">
    <property type="entry name" value="PyrdxlP-dep_Trfase_major"/>
</dbReference>
<reference evidence="1" key="1">
    <citation type="submission" date="2018-05" db="EMBL/GenBank/DDBJ databases">
        <authorList>
            <person name="Lanie J.A."/>
            <person name="Ng W.-L."/>
            <person name="Kazmierczak K.M."/>
            <person name="Andrzejewski T.M."/>
            <person name="Davidsen T.M."/>
            <person name="Wayne K.J."/>
            <person name="Tettelin H."/>
            <person name="Glass J.I."/>
            <person name="Rusch D."/>
            <person name="Podicherti R."/>
            <person name="Tsui H.-C.T."/>
            <person name="Winkler M.E."/>
        </authorList>
    </citation>
    <scope>NUCLEOTIDE SEQUENCE</scope>
</reference>
<feature type="non-terminal residue" evidence="1">
    <location>
        <position position="139"/>
    </location>
</feature>
<feature type="non-terminal residue" evidence="1">
    <location>
        <position position="1"/>
    </location>
</feature>
<sequence length="139" mass="14710">VETKYNMLSDLGLEPIIQAGGPTTMYSGTRPRTEVLEAMREMAESFVLMDELLLSAGEKIAEMLGVEAATITSGASGGLVLQAGAAISKGDSVIISKLPDTKGVPCELIIQKSHRFSYDSLYLVPGSKLIEVGEKDGCT</sequence>
<gene>
    <name evidence="1" type="ORF">METZ01_LOCUS477018</name>
</gene>
<evidence type="ECO:0008006" key="2">
    <source>
        <dbReference type="Google" id="ProtNLM"/>
    </source>
</evidence>
<accession>A0A383BW73</accession>